<accession>A0AAV7SZQ6</accession>
<evidence type="ECO:0000313" key="1">
    <source>
        <dbReference type="EMBL" id="KAJ1169619.1"/>
    </source>
</evidence>
<organism evidence="1 2">
    <name type="scientific">Pleurodeles waltl</name>
    <name type="common">Iberian ribbed newt</name>
    <dbReference type="NCBI Taxonomy" id="8319"/>
    <lineage>
        <taxon>Eukaryota</taxon>
        <taxon>Metazoa</taxon>
        <taxon>Chordata</taxon>
        <taxon>Craniata</taxon>
        <taxon>Vertebrata</taxon>
        <taxon>Euteleostomi</taxon>
        <taxon>Amphibia</taxon>
        <taxon>Batrachia</taxon>
        <taxon>Caudata</taxon>
        <taxon>Salamandroidea</taxon>
        <taxon>Salamandridae</taxon>
        <taxon>Pleurodelinae</taxon>
        <taxon>Pleurodeles</taxon>
    </lineage>
</organism>
<keyword evidence="2" id="KW-1185">Reference proteome</keyword>
<dbReference type="AlphaFoldDB" id="A0AAV7SZQ6"/>
<evidence type="ECO:0000313" key="2">
    <source>
        <dbReference type="Proteomes" id="UP001066276"/>
    </source>
</evidence>
<dbReference type="Proteomes" id="UP001066276">
    <property type="component" value="Chromosome 4_1"/>
</dbReference>
<reference evidence="1" key="1">
    <citation type="journal article" date="2022" name="bioRxiv">
        <title>Sequencing and chromosome-scale assembly of the giantPleurodeles waltlgenome.</title>
        <authorList>
            <person name="Brown T."/>
            <person name="Elewa A."/>
            <person name="Iarovenko S."/>
            <person name="Subramanian E."/>
            <person name="Araus A.J."/>
            <person name="Petzold A."/>
            <person name="Susuki M."/>
            <person name="Suzuki K.-i.T."/>
            <person name="Hayashi T."/>
            <person name="Toyoda A."/>
            <person name="Oliveira C."/>
            <person name="Osipova E."/>
            <person name="Leigh N.D."/>
            <person name="Simon A."/>
            <person name="Yun M.H."/>
        </authorList>
    </citation>
    <scope>NUCLEOTIDE SEQUENCE</scope>
    <source>
        <strain evidence="1">20211129_DDA</strain>
        <tissue evidence="1">Liver</tissue>
    </source>
</reference>
<gene>
    <name evidence="1" type="ORF">NDU88_001510</name>
</gene>
<comment type="caution">
    <text evidence="1">The sequence shown here is derived from an EMBL/GenBank/DDBJ whole genome shotgun (WGS) entry which is preliminary data.</text>
</comment>
<name>A0AAV7SZQ6_PLEWA</name>
<proteinExistence type="predicted"/>
<dbReference type="EMBL" id="JANPWB010000007">
    <property type="protein sequence ID" value="KAJ1169619.1"/>
    <property type="molecule type" value="Genomic_DNA"/>
</dbReference>
<sequence>MRKRMRRKLDPKNGVCPKKFLETETVSVVQLGFPINVVNVYEEMQCTEEQELVMAVVEGYLNLEIFCNNLPGFDEDQLLKLLALASQLLVFNLTEDVTLCLKKVASSDSLADDVAVDCSNELIVEIVVSGLFNTVDAEDLNNVFVAVDVVAIIIDDIFVNCFFIALCFVDAFL</sequence>
<protein>
    <submittedName>
        <fullName evidence="1">Uncharacterized protein</fullName>
    </submittedName>
</protein>